<dbReference type="InterPro" id="IPR050180">
    <property type="entry name" value="RNR_Ribonuclease"/>
</dbReference>
<dbReference type="AlphaFoldDB" id="A0AA35IU10"/>
<evidence type="ECO:0000313" key="4">
    <source>
        <dbReference type="Proteomes" id="UP001161438"/>
    </source>
</evidence>
<accession>A0AA35IU10</accession>
<name>A0AA35IU10_SACMI</name>
<dbReference type="InterPro" id="IPR022966">
    <property type="entry name" value="RNase_II/R_CS"/>
</dbReference>
<dbReference type="RefSeq" id="XP_056078874.1">
    <property type="nucleotide sequence ID" value="XM_056225013.1"/>
</dbReference>
<feature type="domain" description="RNB" evidence="2">
    <location>
        <begin position="522"/>
        <end position="854"/>
    </location>
</feature>
<organism evidence="3 4">
    <name type="scientific">Saccharomyces mikatae IFO 1815</name>
    <dbReference type="NCBI Taxonomy" id="226126"/>
    <lineage>
        <taxon>Eukaryota</taxon>
        <taxon>Fungi</taxon>
        <taxon>Dikarya</taxon>
        <taxon>Ascomycota</taxon>
        <taxon>Saccharomycotina</taxon>
        <taxon>Saccharomycetes</taxon>
        <taxon>Saccharomycetales</taxon>
        <taxon>Saccharomycetaceae</taxon>
        <taxon>Saccharomyces</taxon>
    </lineage>
</organism>
<gene>
    <name evidence="3" type="primary">SMKI13G4060</name>
    <name evidence="3" type="ORF">SMKI_13G4060</name>
</gene>
<dbReference type="InterPro" id="IPR012340">
    <property type="entry name" value="NA-bd_OB-fold"/>
</dbReference>
<sequence length="969" mass="109934">MVARGNAHILLIARSFHSCGPCFRVTTRGKRQQSKKRQQAKAQFDYTQLLDNEQVIESGANGSVGTEKDIESINKDFLQRTKGLEPDIELKQLSQIKEEFYQRYKDRYIKPSEAWYTNTWRSLTKPKISFHKLINSDVQLDTKLKDLDPMEFQPAQLMENPLNVGDLVLLKVKPNELAMCVSLPSSTMDPRYTFVAIDGTMCFATKNRVLLRIPHKLPVGVNSLIQPEGHHKHLPIGTLKNISNQTNILPIVTRQLITSRYPAQISKLAWKCLPITTKKLQLLHRSLQNYMGPWQIPFFTLVGLVQKLDLNKALDGKYGIDYLTDLVNNYHTADNVAINSPTFVSTYWAILQQQESNLWGEIHLNTALLSPISVTIVPLKSQHLYYAQVIEKLEANSYKEVNTFVKLVNERKYRDISNLYPSVIQLLKDFAAGNFHNNGIIVTLISKIFRKIVRYKDYDITRDVCQDLINEIVPNSLSNPLLLNMDLALPSSSKLMESQQKLYYLTNIEDLQRENSGNDSDRYDFGDLRVFCIDSDTAHEIDDGVSVENHGKDGMYTLHIHIADPTSMFPESTAIDSVGISTDILNIAFKRSFTTYLPDVVVPMLPQAICHLSDLGKHGKRTKTISFSVDVKVGYQGCGKSLEIMYDSFRIRKGFVSNFPKATYDDVDKILSAPDNESSPVKADLESLSMISKLLREQRIKKNNAVIFGEGFNKGMVTLNANAEGELTEVSFSNQEETPSTVLVSEMMILANTLTGRYFAENNIGGVFRCYKQLPLDLIAQQQYDSMITGTKKGLFPKLRDIVKLSSLLNSSFYTGRPFRHEMIGAKQYLTVTSPLRRFPDLINHLQIHRHLQKKPLCFTQTQIDSLIWSIQSRADILKRASRDSSTYWTLNYLKKLAKSDPGRTYDVMITSVPQNGFAGCVFPSLSFARGTLKLQPKAKYYPMIGDIVKDCKISKIDCLEGMLELEKL</sequence>
<dbReference type="PANTHER" id="PTHR23355">
    <property type="entry name" value="RIBONUCLEASE"/>
    <property type="match status" value="1"/>
</dbReference>
<dbReference type="SUPFAM" id="SSF50249">
    <property type="entry name" value="Nucleic acid-binding proteins"/>
    <property type="match status" value="1"/>
</dbReference>
<dbReference type="Pfam" id="PF00773">
    <property type="entry name" value="RNB"/>
    <property type="match status" value="1"/>
</dbReference>
<reference evidence="3" key="1">
    <citation type="submission" date="2022-10" db="EMBL/GenBank/DDBJ databases">
        <authorList>
            <person name="Byrne P K."/>
        </authorList>
    </citation>
    <scope>NUCLEOTIDE SEQUENCE</scope>
    <source>
        <strain evidence="3">IFO1815</strain>
    </source>
</reference>
<evidence type="ECO:0000259" key="2">
    <source>
        <dbReference type="SMART" id="SM00955"/>
    </source>
</evidence>
<proteinExistence type="inferred from homology"/>
<dbReference type="GO" id="GO:0006402">
    <property type="term" value="P:mRNA catabolic process"/>
    <property type="evidence" value="ECO:0007669"/>
    <property type="project" value="TreeGrafter"/>
</dbReference>
<dbReference type="EMBL" id="OX365769">
    <property type="protein sequence ID" value="CAI4035754.1"/>
    <property type="molecule type" value="Genomic_DNA"/>
</dbReference>
<dbReference type="InterPro" id="IPR001900">
    <property type="entry name" value="RNase_II/R"/>
</dbReference>
<protein>
    <recommendedName>
        <fullName evidence="2">RNB domain-containing protein</fullName>
    </recommendedName>
</protein>
<dbReference type="PROSITE" id="PS01175">
    <property type="entry name" value="RIBONUCLEASE_II"/>
    <property type="match status" value="1"/>
</dbReference>
<dbReference type="PANTHER" id="PTHR23355:SF59">
    <property type="entry name" value="EXORIBONUCLEASE II, MITOCHONDRIAL"/>
    <property type="match status" value="1"/>
</dbReference>
<evidence type="ECO:0000313" key="3">
    <source>
        <dbReference type="EMBL" id="CAI4035754.1"/>
    </source>
</evidence>
<evidence type="ECO:0000256" key="1">
    <source>
        <dbReference type="RuleBase" id="RU003901"/>
    </source>
</evidence>
<dbReference type="Proteomes" id="UP001161438">
    <property type="component" value="Chromosome 13"/>
</dbReference>
<dbReference type="SMART" id="SM00955">
    <property type="entry name" value="RNB"/>
    <property type="match status" value="1"/>
</dbReference>
<dbReference type="GO" id="GO:0003723">
    <property type="term" value="F:RNA binding"/>
    <property type="evidence" value="ECO:0007669"/>
    <property type="project" value="InterPro"/>
</dbReference>
<dbReference type="GeneID" id="80920628"/>
<comment type="similarity">
    <text evidence="1">Belongs to the RNR ribonuclease family.</text>
</comment>
<keyword evidence="4" id="KW-1185">Reference proteome</keyword>
<dbReference type="GO" id="GO:0000175">
    <property type="term" value="F:3'-5'-RNA exonuclease activity"/>
    <property type="evidence" value="ECO:0007669"/>
    <property type="project" value="TreeGrafter"/>
</dbReference>